<keyword evidence="2" id="KW-1185">Reference proteome</keyword>
<comment type="caution">
    <text evidence="1">The sequence shown here is derived from an EMBL/GenBank/DDBJ whole genome shotgun (WGS) entry which is preliminary data.</text>
</comment>
<protein>
    <submittedName>
        <fullName evidence="1">Uncharacterized protein</fullName>
    </submittedName>
</protein>
<feature type="non-terminal residue" evidence="1">
    <location>
        <position position="1"/>
    </location>
</feature>
<dbReference type="AlphaFoldDB" id="A0AAV7S2F5"/>
<reference evidence="1" key="1">
    <citation type="journal article" date="2022" name="bioRxiv">
        <title>Sequencing and chromosome-scale assembly of the giantPleurodeles waltlgenome.</title>
        <authorList>
            <person name="Brown T."/>
            <person name="Elewa A."/>
            <person name="Iarovenko S."/>
            <person name="Subramanian E."/>
            <person name="Araus A.J."/>
            <person name="Petzold A."/>
            <person name="Susuki M."/>
            <person name="Suzuki K.-i.T."/>
            <person name="Hayashi T."/>
            <person name="Toyoda A."/>
            <person name="Oliveira C."/>
            <person name="Osipova E."/>
            <person name="Leigh N.D."/>
            <person name="Simon A."/>
            <person name="Yun M.H."/>
        </authorList>
    </citation>
    <scope>NUCLEOTIDE SEQUENCE</scope>
    <source>
        <strain evidence="1">20211129_DDA</strain>
        <tissue evidence="1">Liver</tissue>
    </source>
</reference>
<evidence type="ECO:0000313" key="2">
    <source>
        <dbReference type="Proteomes" id="UP001066276"/>
    </source>
</evidence>
<sequence length="52" mass="5796">KSAGTMHYKRSSPAEKRKYCVFSPSVVVMQRSAGAMKYYVVLSIAVLLRRGS</sequence>
<evidence type="ECO:0000313" key="1">
    <source>
        <dbReference type="EMBL" id="KAJ1158207.1"/>
    </source>
</evidence>
<gene>
    <name evidence="1" type="ORF">NDU88_010901</name>
</gene>
<feature type="non-terminal residue" evidence="1">
    <location>
        <position position="52"/>
    </location>
</feature>
<dbReference type="Proteomes" id="UP001066276">
    <property type="component" value="Chromosome 5"/>
</dbReference>
<dbReference type="EMBL" id="JANPWB010000009">
    <property type="protein sequence ID" value="KAJ1158207.1"/>
    <property type="molecule type" value="Genomic_DNA"/>
</dbReference>
<proteinExistence type="predicted"/>
<name>A0AAV7S2F5_PLEWA</name>
<accession>A0AAV7S2F5</accession>
<organism evidence="1 2">
    <name type="scientific">Pleurodeles waltl</name>
    <name type="common">Iberian ribbed newt</name>
    <dbReference type="NCBI Taxonomy" id="8319"/>
    <lineage>
        <taxon>Eukaryota</taxon>
        <taxon>Metazoa</taxon>
        <taxon>Chordata</taxon>
        <taxon>Craniata</taxon>
        <taxon>Vertebrata</taxon>
        <taxon>Euteleostomi</taxon>
        <taxon>Amphibia</taxon>
        <taxon>Batrachia</taxon>
        <taxon>Caudata</taxon>
        <taxon>Salamandroidea</taxon>
        <taxon>Salamandridae</taxon>
        <taxon>Pleurodelinae</taxon>
        <taxon>Pleurodeles</taxon>
    </lineage>
</organism>